<name>A0A089MKF3_PAEBO</name>
<dbReference type="HOGENOM" id="CLU_016508_2_0_9"/>
<accession>A0A089MKF3</accession>
<dbReference type="Gene3D" id="2.60.120.200">
    <property type="match status" value="1"/>
</dbReference>
<feature type="active site" description="Proton donor" evidence="4">
    <location>
        <position position="174"/>
    </location>
</feature>
<dbReference type="RefSeq" id="WP_042211285.1">
    <property type="nucleotide sequence ID" value="NZ_CP009285.1"/>
</dbReference>
<feature type="domain" description="Beta-xylosidase C-terminal Concanavalin A-like" evidence="7">
    <location>
        <begin position="309"/>
        <end position="500"/>
    </location>
</feature>
<keyword evidence="9" id="KW-1185">Reference proteome</keyword>
<dbReference type="GO" id="GO:0004553">
    <property type="term" value="F:hydrolase activity, hydrolyzing O-glycosyl compounds"/>
    <property type="evidence" value="ECO:0007669"/>
    <property type="project" value="InterPro"/>
</dbReference>
<evidence type="ECO:0000313" key="9">
    <source>
        <dbReference type="Proteomes" id="UP000029518"/>
    </source>
</evidence>
<evidence type="ECO:0000256" key="5">
    <source>
        <dbReference type="PIRSR" id="PIRSR606710-2"/>
    </source>
</evidence>
<proteinExistence type="inferred from homology"/>
<dbReference type="CDD" id="cd18617">
    <property type="entry name" value="GH43_XynB-like"/>
    <property type="match status" value="1"/>
</dbReference>
<dbReference type="Gene3D" id="2.115.10.20">
    <property type="entry name" value="Glycosyl hydrolase domain, family 43"/>
    <property type="match status" value="1"/>
</dbReference>
<dbReference type="KEGG" id="pbd:PBOR_08850"/>
<gene>
    <name evidence="8" type="ORF">PBOR_08850</name>
</gene>
<evidence type="ECO:0000256" key="2">
    <source>
        <dbReference type="ARBA" id="ARBA00022801"/>
    </source>
</evidence>
<dbReference type="OrthoDB" id="9801455at2"/>
<dbReference type="InterPro" id="IPR023296">
    <property type="entry name" value="Glyco_hydro_beta-prop_sf"/>
</dbReference>
<evidence type="ECO:0000256" key="1">
    <source>
        <dbReference type="ARBA" id="ARBA00009865"/>
    </source>
</evidence>
<sequence>MQYTNPVIPGFHPDPSICRAGDDYYLVTSTFEYYPGVPIFHSRDLVHWRQIGHCLTTVEQLPLGNAGSSGGIYAPTIRYHDGWFYMVTTNVSAMGNFFVKTRNPEGPWSQPYPVAQSGIDPSLLFDEDRRVYFQSARDGEQGNGIYQCEIDIETGSMLTESVLIWKGTGGAYPEAPHVYRINGWYYLMIAEGGTEYGHMETVARSKQPYGPYETCPHNPILSNRSMQSSIHATGHADLIEAQDGSWWAVCLGIRPVSYPMGHHLGRETFLAPVTWTAEGWPVIGNGSHIEAVMNSPELPEVRWPEKPVRDHFDDTRLGLDWTFLRNPVAGSWSLQERPGSLVLHGHQATLNEAAAPAFVGRRLSHFTAIIAAELDYEPQHEGEEAGLTVYKNERHHYDLAVRSVNGRRLVIFRRTVGSLLVEHTEECPAGPVVLSIHAHPDKIAASVQSGESAVIEMGWGETHYLSTEIAGGFTGVFVAMYATSITGQAALASFDWFDYEPLENSGV</sequence>
<dbReference type="AlphaFoldDB" id="A0A089MKF3"/>
<evidence type="ECO:0000256" key="4">
    <source>
        <dbReference type="PIRSR" id="PIRSR606710-1"/>
    </source>
</evidence>
<feature type="active site" description="Proton acceptor" evidence="4">
    <location>
        <position position="14"/>
    </location>
</feature>
<dbReference type="InterPro" id="IPR006710">
    <property type="entry name" value="Glyco_hydro_43"/>
</dbReference>
<dbReference type="InterPro" id="IPR051795">
    <property type="entry name" value="Glycosyl_Hydrlase_43"/>
</dbReference>
<dbReference type="InterPro" id="IPR013320">
    <property type="entry name" value="ConA-like_dom_sf"/>
</dbReference>
<dbReference type="PANTHER" id="PTHR42812:SF12">
    <property type="entry name" value="BETA-XYLOSIDASE-RELATED"/>
    <property type="match status" value="1"/>
</dbReference>
<evidence type="ECO:0000313" key="8">
    <source>
        <dbReference type="EMBL" id="AIQ57024.1"/>
    </source>
</evidence>
<evidence type="ECO:0000259" key="7">
    <source>
        <dbReference type="Pfam" id="PF17851"/>
    </source>
</evidence>
<dbReference type="SUPFAM" id="SSF75005">
    <property type="entry name" value="Arabinanase/levansucrase/invertase"/>
    <property type="match status" value="1"/>
</dbReference>
<keyword evidence="3 6" id="KW-0326">Glycosidase</keyword>
<keyword evidence="2 6" id="KW-0378">Hydrolase</keyword>
<dbReference type="GO" id="GO:0005975">
    <property type="term" value="P:carbohydrate metabolic process"/>
    <property type="evidence" value="ECO:0007669"/>
    <property type="project" value="InterPro"/>
</dbReference>
<dbReference type="InterPro" id="IPR041542">
    <property type="entry name" value="GH43_C2"/>
</dbReference>
<evidence type="ECO:0000256" key="6">
    <source>
        <dbReference type="RuleBase" id="RU361187"/>
    </source>
</evidence>
<dbReference type="Pfam" id="PF04616">
    <property type="entry name" value="Glyco_hydro_43"/>
    <property type="match status" value="1"/>
</dbReference>
<reference evidence="8" key="1">
    <citation type="submission" date="2014-08" db="EMBL/GenBank/DDBJ databases">
        <title>Comparative genomics of the Paenibacillus odorifer group.</title>
        <authorList>
            <person name="den Bakker H.C."/>
            <person name="Tsai Y.-C.Y.-C."/>
            <person name="Martin N."/>
            <person name="Korlach J."/>
            <person name="Wiedmann M."/>
        </authorList>
    </citation>
    <scope>NUCLEOTIDE SEQUENCE [LARGE SCALE GENOMIC DNA]</scope>
    <source>
        <strain evidence="8">DSM 13188</strain>
    </source>
</reference>
<dbReference type="PANTHER" id="PTHR42812">
    <property type="entry name" value="BETA-XYLOSIDASE"/>
    <property type="match status" value="1"/>
</dbReference>
<feature type="site" description="Important for catalytic activity, responsible for pKa modulation of the active site Glu and correct orientation of both the proton donor and substrate" evidence="5">
    <location>
        <position position="120"/>
    </location>
</feature>
<evidence type="ECO:0000256" key="3">
    <source>
        <dbReference type="ARBA" id="ARBA00023295"/>
    </source>
</evidence>
<organism evidence="8 9">
    <name type="scientific">Paenibacillus borealis</name>
    <dbReference type="NCBI Taxonomy" id="160799"/>
    <lineage>
        <taxon>Bacteria</taxon>
        <taxon>Bacillati</taxon>
        <taxon>Bacillota</taxon>
        <taxon>Bacilli</taxon>
        <taxon>Bacillales</taxon>
        <taxon>Paenibacillaceae</taxon>
        <taxon>Paenibacillus</taxon>
    </lineage>
</organism>
<dbReference type="EMBL" id="CP009285">
    <property type="protein sequence ID" value="AIQ57024.1"/>
    <property type="molecule type" value="Genomic_DNA"/>
</dbReference>
<protein>
    <submittedName>
        <fullName evidence="8">Xylan 1,4-beta-xylosidase</fullName>
    </submittedName>
</protein>
<comment type="similarity">
    <text evidence="1 6">Belongs to the glycosyl hydrolase 43 family.</text>
</comment>
<dbReference type="SUPFAM" id="SSF49899">
    <property type="entry name" value="Concanavalin A-like lectins/glucanases"/>
    <property type="match status" value="1"/>
</dbReference>
<dbReference type="Pfam" id="PF17851">
    <property type="entry name" value="GH43_C2"/>
    <property type="match status" value="1"/>
</dbReference>
<dbReference type="Proteomes" id="UP000029518">
    <property type="component" value="Chromosome"/>
</dbReference>